<accession>A0A3G2L4E3</accession>
<dbReference type="Proteomes" id="UP000276309">
    <property type="component" value="Chromosome"/>
</dbReference>
<dbReference type="InterPro" id="IPR051534">
    <property type="entry name" value="CBASS_pafABC_assoc_protein"/>
</dbReference>
<dbReference type="InterPro" id="IPR036390">
    <property type="entry name" value="WH_DNA-bd_sf"/>
</dbReference>
<dbReference type="PROSITE" id="PS52050">
    <property type="entry name" value="WYL"/>
    <property type="match status" value="1"/>
</dbReference>
<dbReference type="GO" id="GO:0003700">
    <property type="term" value="F:DNA-binding transcription factor activity"/>
    <property type="evidence" value="ECO:0007669"/>
    <property type="project" value="InterPro"/>
</dbReference>
<dbReference type="OrthoDB" id="9815009at2"/>
<dbReference type="EMBL" id="CP032050">
    <property type="protein sequence ID" value="AYN67118.1"/>
    <property type="molecule type" value="Genomic_DNA"/>
</dbReference>
<dbReference type="Gene3D" id="1.10.10.10">
    <property type="entry name" value="Winged helix-like DNA-binding domain superfamily/Winged helix DNA-binding domain"/>
    <property type="match status" value="1"/>
</dbReference>
<proteinExistence type="predicted"/>
<dbReference type="PANTHER" id="PTHR34580:SF1">
    <property type="entry name" value="PROTEIN PAFC"/>
    <property type="match status" value="1"/>
</dbReference>
<evidence type="ECO:0000256" key="2">
    <source>
        <dbReference type="ARBA" id="ARBA00023163"/>
    </source>
</evidence>
<dbReference type="PANTHER" id="PTHR34580">
    <property type="match status" value="1"/>
</dbReference>
<organism evidence="4 5">
    <name type="scientific">Euzebyella marina</name>
    <dbReference type="NCBI Taxonomy" id="1761453"/>
    <lineage>
        <taxon>Bacteria</taxon>
        <taxon>Pseudomonadati</taxon>
        <taxon>Bacteroidota</taxon>
        <taxon>Flavobacteriia</taxon>
        <taxon>Flavobacteriales</taxon>
        <taxon>Flavobacteriaceae</taxon>
        <taxon>Euzebyella</taxon>
    </lineage>
</organism>
<evidence type="ECO:0000256" key="1">
    <source>
        <dbReference type="ARBA" id="ARBA00023015"/>
    </source>
</evidence>
<dbReference type="InterPro" id="IPR001034">
    <property type="entry name" value="DeoR_HTH"/>
</dbReference>
<dbReference type="InterPro" id="IPR026881">
    <property type="entry name" value="WYL_dom"/>
</dbReference>
<name>A0A3G2L4E3_9FLAO</name>
<dbReference type="SMART" id="SM00420">
    <property type="entry name" value="HTH_DEOR"/>
    <property type="match status" value="1"/>
</dbReference>
<evidence type="ECO:0000259" key="3">
    <source>
        <dbReference type="PROSITE" id="PS51000"/>
    </source>
</evidence>
<dbReference type="Pfam" id="PF08279">
    <property type="entry name" value="HTH_11"/>
    <property type="match status" value="1"/>
</dbReference>
<evidence type="ECO:0000313" key="4">
    <source>
        <dbReference type="EMBL" id="AYN67118.1"/>
    </source>
</evidence>
<keyword evidence="5" id="KW-1185">Reference proteome</keyword>
<sequence length="239" mass="27878">MSQLSRLINILTLLKSRRVLTASELSERYDVSIRTIYRDIQKLIESGVPVVTLEGRGYTLMDGYTVAPVQFTEKQANALITAHHLVNNSKDASFVKDFEEALIKIKSVFRSTVLEKSEILSSKIHVFEPRQESFASNALSELQIAITHLNYVEINYRKANDTEISFRKIEPYVFFSTENKWILLAWCHLREGYRAFRVDRIQHFKILPEQFVDRKFSIQDYFAACPYDFEKNERPNTPN</sequence>
<gene>
    <name evidence="4" type="ORF">D1013_06920</name>
</gene>
<dbReference type="PROSITE" id="PS51000">
    <property type="entry name" value="HTH_DEOR_2"/>
    <property type="match status" value="1"/>
</dbReference>
<dbReference type="SUPFAM" id="SSF46785">
    <property type="entry name" value="Winged helix' DNA-binding domain"/>
    <property type="match status" value="1"/>
</dbReference>
<dbReference type="KEGG" id="emar:D1013_06920"/>
<protein>
    <submittedName>
        <fullName evidence="4">YafY family transcriptional regulator</fullName>
    </submittedName>
</protein>
<dbReference type="AlphaFoldDB" id="A0A3G2L4E3"/>
<dbReference type="InterPro" id="IPR013196">
    <property type="entry name" value="HTH_11"/>
</dbReference>
<feature type="domain" description="HTH deoR-type" evidence="3">
    <location>
        <begin position="3"/>
        <end position="58"/>
    </location>
</feature>
<keyword evidence="2" id="KW-0804">Transcription</keyword>
<dbReference type="InterPro" id="IPR036388">
    <property type="entry name" value="WH-like_DNA-bd_sf"/>
</dbReference>
<dbReference type="Pfam" id="PF13280">
    <property type="entry name" value="WYL"/>
    <property type="match status" value="1"/>
</dbReference>
<dbReference type="RefSeq" id="WP_121848167.1">
    <property type="nucleotide sequence ID" value="NZ_CP032050.1"/>
</dbReference>
<evidence type="ECO:0000313" key="5">
    <source>
        <dbReference type="Proteomes" id="UP000276309"/>
    </source>
</evidence>
<reference evidence="4 5" key="1">
    <citation type="submission" date="2018-08" db="EMBL/GenBank/DDBJ databases">
        <title>The reduced genetic potential of extracellular carbohydrate catabolism in Euzebyella marina RN62, a Flavobacteriia bacterium isolated from the hadal water.</title>
        <authorList>
            <person name="Xue C."/>
        </authorList>
    </citation>
    <scope>NUCLEOTIDE SEQUENCE [LARGE SCALE GENOMIC DNA]</scope>
    <source>
        <strain evidence="4 5">RN62</strain>
    </source>
</reference>
<keyword evidence="1" id="KW-0805">Transcription regulation</keyword>